<evidence type="ECO:0000313" key="2">
    <source>
        <dbReference type="Proteomes" id="UP000720189"/>
    </source>
</evidence>
<keyword evidence="2" id="KW-1185">Reference proteome</keyword>
<dbReference type="OrthoDB" id="5073644at2759"/>
<organism evidence="1 2">
    <name type="scientific">Fusarium redolens</name>
    <dbReference type="NCBI Taxonomy" id="48865"/>
    <lineage>
        <taxon>Eukaryota</taxon>
        <taxon>Fungi</taxon>
        <taxon>Dikarya</taxon>
        <taxon>Ascomycota</taxon>
        <taxon>Pezizomycotina</taxon>
        <taxon>Sordariomycetes</taxon>
        <taxon>Hypocreomycetidae</taxon>
        <taxon>Hypocreales</taxon>
        <taxon>Nectriaceae</taxon>
        <taxon>Fusarium</taxon>
        <taxon>Fusarium redolens species complex</taxon>
    </lineage>
</organism>
<gene>
    <name evidence="1" type="ORF">BKA55DRAFT_596457</name>
</gene>
<dbReference type="RefSeq" id="XP_046046614.1">
    <property type="nucleotide sequence ID" value="XM_046195948.1"/>
</dbReference>
<accession>A0A9P9GM77</accession>
<dbReference type="EMBL" id="JAGMUX010000013">
    <property type="protein sequence ID" value="KAH7241100.1"/>
    <property type="molecule type" value="Genomic_DNA"/>
</dbReference>
<comment type="caution">
    <text evidence="1">The sequence shown here is derived from an EMBL/GenBank/DDBJ whole genome shotgun (WGS) entry which is preliminary data.</text>
</comment>
<sequence>MTLKQQVDHYASVVGAPVPDEHFSDGGIDCGEHGDFDAENRQNAISIDHTDAIMAGKYPQSSTHSFDWEPRQGVVGGMELPSLRDAGVTMDWFTEQLKIEQEWAKLYPHTLSPIAQSGIMFIMLTSAPPDSWDKIKSLVLVNKFLNGLVKGTHTKANETRLVCSPWPRPELMPNIDPRGTLKPSPLECPKANLQEIFATFFDHVLWTRATAVHSFKDQSLRSTYSYVQCVYREKALLPGILGCHLVATHAGMNASPEILVYGPANDGTERLKPVISLKNTQMGRTPAPFINPALLACEPCWSDEISDAHKDDEDWQTQPQHPLLRHPPMILMHANDGPGPRDTPINAIIGPSGIPRAPNFGKRLQLARTEVPGQAFQLALAETHTVIDQRKVILKWKRMVPKTRMTLRWTKTELLNSGAEVSG</sequence>
<dbReference type="GeneID" id="70225902"/>
<evidence type="ECO:0000313" key="1">
    <source>
        <dbReference type="EMBL" id="KAH7241100.1"/>
    </source>
</evidence>
<proteinExistence type="predicted"/>
<reference evidence="1" key="1">
    <citation type="journal article" date="2021" name="Nat. Commun.">
        <title>Genetic determinants of endophytism in the Arabidopsis root mycobiome.</title>
        <authorList>
            <person name="Mesny F."/>
            <person name="Miyauchi S."/>
            <person name="Thiergart T."/>
            <person name="Pickel B."/>
            <person name="Atanasova L."/>
            <person name="Karlsson M."/>
            <person name="Huettel B."/>
            <person name="Barry K.W."/>
            <person name="Haridas S."/>
            <person name="Chen C."/>
            <person name="Bauer D."/>
            <person name="Andreopoulos W."/>
            <person name="Pangilinan J."/>
            <person name="LaButti K."/>
            <person name="Riley R."/>
            <person name="Lipzen A."/>
            <person name="Clum A."/>
            <person name="Drula E."/>
            <person name="Henrissat B."/>
            <person name="Kohler A."/>
            <person name="Grigoriev I.V."/>
            <person name="Martin F.M."/>
            <person name="Hacquard S."/>
        </authorList>
    </citation>
    <scope>NUCLEOTIDE SEQUENCE</scope>
    <source>
        <strain evidence="1">MPI-CAGE-AT-0023</strain>
    </source>
</reference>
<dbReference type="AlphaFoldDB" id="A0A9P9GM77"/>
<protein>
    <submittedName>
        <fullName evidence="1">Uncharacterized protein</fullName>
    </submittedName>
</protein>
<name>A0A9P9GM77_FUSRE</name>
<dbReference type="Proteomes" id="UP000720189">
    <property type="component" value="Unassembled WGS sequence"/>
</dbReference>